<feature type="compositionally biased region" description="Polar residues" evidence="1">
    <location>
        <begin position="168"/>
        <end position="195"/>
    </location>
</feature>
<feature type="compositionally biased region" description="Basic and acidic residues" evidence="1">
    <location>
        <begin position="720"/>
        <end position="730"/>
    </location>
</feature>
<reference evidence="2 3" key="1">
    <citation type="submission" date="2019-01" db="EMBL/GenBank/DDBJ databases">
        <title>Draft genome sequence of Psathyrella aberdarensis IHI B618.</title>
        <authorList>
            <person name="Buettner E."/>
            <person name="Kellner H."/>
        </authorList>
    </citation>
    <scope>NUCLEOTIDE SEQUENCE [LARGE SCALE GENOMIC DNA]</scope>
    <source>
        <strain evidence="2 3">IHI B618</strain>
    </source>
</reference>
<feature type="region of interest" description="Disordered" evidence="1">
    <location>
        <begin position="343"/>
        <end position="383"/>
    </location>
</feature>
<feature type="compositionally biased region" description="Polar residues" evidence="1">
    <location>
        <begin position="744"/>
        <end position="754"/>
    </location>
</feature>
<dbReference type="STRING" id="2316362.A0A4Q2DZM9"/>
<feature type="compositionally biased region" description="Basic and acidic residues" evidence="1">
    <location>
        <begin position="591"/>
        <end position="619"/>
    </location>
</feature>
<feature type="compositionally biased region" description="Acidic residues" evidence="1">
    <location>
        <begin position="101"/>
        <end position="116"/>
    </location>
</feature>
<sequence>MPAPFSRLQLAAALIEYDNDPDDPDAPKKSAQQSAIFAHFRRNPAARPDVRVRHSNHLGVALPTDNGASQDGRGSAMGTRRSRGSRNSLDALRNPFGTDSIYDEEQEEEVESEMEVDLSSWGLDGFMPKEKAKSKGKQKSPAPTLAVVRSRTISGGPNEFGEIPGQPKSLNSLNMRRQSTSSRLELGETASQDPLQQRRRATSQSTIPPLNQEEGVPFPPGRSHSPGYDHIGSPNEAHHLPRSQSRASIGSRGLLDGFRDDDDQGLPPEESDNPFALQPPTVTSRFDPKAQPVHARTISQGSLGSRRLLDDFDAASVKSHDSDPRDRPYSVVELLRPKVLVMPSPLQPVGPQASEENKVRDGFQMSRDGPPLPPGARPMSRRLSSNLDNIPVPSHSFLPNSTADLSYSQKIFRNTLMPGASGGDAEGLLPRAMEEGEQVQFEAPAIEIEEDKGLTGTDLPKPTGRPAGKLYGKSLIDDLETRKQQMRSKQRVFTGDQRPSMMARNSSARVSTFIDPATLNDPPAPAAGQRNSTFDSLGPQNALGRRNSFKPLLNFDNDKVPQTLAAPDRVAKNKSVFGVDTLWEREMVKLREIQEQERIDEEARRKAEEEEARRKMDKEKKKRKKKKGVAEEEEEADGGDRLAPEALAEPRVSIEPPVLPDIKPTPRRTAPKVEDDESSEESDDDAQVVRQNADTTGAWHSDSEDEGPRRTTGVGLRNPRKAEQITRQDSDSEEDLPLTVAIQRVQTRGPQQFADSDDDEDRPLAQVIREPKSKSSLLDINFDKQDSEDEDSQPLGLRASRMMLDRSANEDDDDKPLAFHPEQQRRTQYQMFAVAQQQQQQQQQQQAIMMQAQFQNSMFFNQPMMTGPYFSPPMMGPPMNPMAMMQPPMPIPSPPPIHDQAKYMSVDRWRRDVAIDGER</sequence>
<protein>
    <submittedName>
        <fullName evidence="2">Uncharacterized protein</fullName>
    </submittedName>
</protein>
<feature type="compositionally biased region" description="Acidic residues" evidence="1">
    <location>
        <begin position="259"/>
        <end position="272"/>
    </location>
</feature>
<evidence type="ECO:0000313" key="2">
    <source>
        <dbReference type="EMBL" id="RXW25266.1"/>
    </source>
</evidence>
<comment type="caution">
    <text evidence="2">The sequence shown here is derived from an EMBL/GenBank/DDBJ whole genome shotgun (WGS) entry which is preliminary data.</text>
</comment>
<feature type="compositionally biased region" description="Acidic residues" evidence="1">
    <location>
        <begin position="674"/>
        <end position="686"/>
    </location>
</feature>
<feature type="region of interest" description="Disordered" evidence="1">
    <location>
        <begin position="56"/>
        <end position="302"/>
    </location>
</feature>
<dbReference type="AlphaFoldDB" id="A0A4Q2DZM9"/>
<proteinExistence type="predicted"/>
<evidence type="ECO:0000256" key="1">
    <source>
        <dbReference type="SAM" id="MobiDB-lite"/>
    </source>
</evidence>
<dbReference type="Proteomes" id="UP000290288">
    <property type="component" value="Unassembled WGS sequence"/>
</dbReference>
<organism evidence="2 3">
    <name type="scientific">Candolleomyces aberdarensis</name>
    <dbReference type="NCBI Taxonomy" id="2316362"/>
    <lineage>
        <taxon>Eukaryota</taxon>
        <taxon>Fungi</taxon>
        <taxon>Dikarya</taxon>
        <taxon>Basidiomycota</taxon>
        <taxon>Agaricomycotina</taxon>
        <taxon>Agaricomycetes</taxon>
        <taxon>Agaricomycetidae</taxon>
        <taxon>Agaricales</taxon>
        <taxon>Agaricineae</taxon>
        <taxon>Psathyrellaceae</taxon>
        <taxon>Candolleomyces</taxon>
    </lineage>
</organism>
<evidence type="ECO:0000313" key="3">
    <source>
        <dbReference type="Proteomes" id="UP000290288"/>
    </source>
</evidence>
<feature type="region of interest" description="Disordered" evidence="1">
    <location>
        <begin position="591"/>
        <end position="821"/>
    </location>
</feature>
<gene>
    <name evidence="2" type="ORF">EST38_g642</name>
</gene>
<dbReference type="EMBL" id="SDEE01000007">
    <property type="protein sequence ID" value="RXW25266.1"/>
    <property type="molecule type" value="Genomic_DNA"/>
</dbReference>
<keyword evidence="3" id="KW-1185">Reference proteome</keyword>
<feature type="region of interest" description="Disordered" evidence="1">
    <location>
        <begin position="520"/>
        <end position="540"/>
    </location>
</feature>
<name>A0A4Q2DZM9_9AGAR</name>
<accession>A0A4Q2DZM9</accession>
<feature type="compositionally biased region" description="Polar residues" evidence="1">
    <location>
        <begin position="529"/>
        <end position="539"/>
    </location>
</feature>
<feature type="region of interest" description="Disordered" evidence="1">
    <location>
        <begin position="482"/>
        <end position="504"/>
    </location>
</feature>
<dbReference type="OrthoDB" id="2564267at2759"/>